<accession>A0A939C1G5</accession>
<dbReference type="Proteomes" id="UP000663792">
    <property type="component" value="Unassembled WGS sequence"/>
</dbReference>
<sequence length="86" mass="9107">MAQLVEEPPAPQRRSAGPRFVDRPESGVDQDNSVGVDDDEAADRQVGAAPGGEQLGCRSAPASGAKEPGAARKVPSDKARTRIRRW</sequence>
<evidence type="ECO:0000313" key="2">
    <source>
        <dbReference type="EMBL" id="MBM9467127.1"/>
    </source>
</evidence>
<dbReference type="AlphaFoldDB" id="A0A939C1G5"/>
<evidence type="ECO:0000313" key="3">
    <source>
        <dbReference type="Proteomes" id="UP000663792"/>
    </source>
</evidence>
<proteinExistence type="predicted"/>
<dbReference type="RefSeq" id="WP_205260038.1">
    <property type="nucleotide sequence ID" value="NZ_JAERWK010000008.1"/>
</dbReference>
<feature type="region of interest" description="Disordered" evidence="1">
    <location>
        <begin position="1"/>
        <end position="86"/>
    </location>
</feature>
<name>A0A939C1G5_9ACTN</name>
<comment type="caution">
    <text evidence="2">The sequence shown here is derived from an EMBL/GenBank/DDBJ whole genome shotgun (WGS) entry which is preliminary data.</text>
</comment>
<gene>
    <name evidence="2" type="ORF">JL106_07500</name>
</gene>
<reference evidence="2" key="1">
    <citation type="submission" date="2021-01" db="EMBL/GenBank/DDBJ databases">
        <title>YIM 132084 draft genome.</title>
        <authorList>
            <person name="An D."/>
        </authorList>
    </citation>
    <scope>NUCLEOTIDE SEQUENCE</scope>
    <source>
        <strain evidence="2">YIM 132084</strain>
    </source>
</reference>
<evidence type="ECO:0000256" key="1">
    <source>
        <dbReference type="SAM" id="MobiDB-lite"/>
    </source>
</evidence>
<protein>
    <submittedName>
        <fullName evidence="2">Uncharacterized protein</fullName>
    </submittedName>
</protein>
<organism evidence="2 3">
    <name type="scientific">Nakamurella leprariae</name>
    <dbReference type="NCBI Taxonomy" id="2803911"/>
    <lineage>
        <taxon>Bacteria</taxon>
        <taxon>Bacillati</taxon>
        <taxon>Actinomycetota</taxon>
        <taxon>Actinomycetes</taxon>
        <taxon>Nakamurellales</taxon>
        <taxon>Nakamurellaceae</taxon>
        <taxon>Nakamurella</taxon>
    </lineage>
</organism>
<dbReference type="EMBL" id="JAERWK010000008">
    <property type="protein sequence ID" value="MBM9467127.1"/>
    <property type="molecule type" value="Genomic_DNA"/>
</dbReference>
<keyword evidence="3" id="KW-1185">Reference proteome</keyword>